<feature type="domain" description="PTS EIIA type-4" evidence="3">
    <location>
        <begin position="2"/>
        <end position="124"/>
    </location>
</feature>
<reference evidence="4 5" key="1">
    <citation type="submission" date="2013-10" db="EMBL/GenBank/DDBJ databases">
        <title>Salinisphaera japonica YTM-1 Genome Sequencing.</title>
        <authorList>
            <person name="Lai Q."/>
            <person name="Li C."/>
            <person name="Shao Z."/>
        </authorList>
    </citation>
    <scope>NUCLEOTIDE SEQUENCE [LARGE SCALE GENOMIC DNA]</scope>
    <source>
        <strain evidence="4 5">YTM-1</strain>
    </source>
</reference>
<dbReference type="Gene3D" id="3.40.50.510">
    <property type="entry name" value="Phosphotransferase system, mannose-type IIA component"/>
    <property type="match status" value="1"/>
</dbReference>
<feature type="chain" id="PRO_5019238200" evidence="2">
    <location>
        <begin position="21"/>
        <end position="131"/>
    </location>
</feature>
<name>A0A423PV10_9GAMM</name>
<keyword evidence="2" id="KW-0732">Signal</keyword>
<dbReference type="PANTHER" id="PTHR33799:SF1">
    <property type="entry name" value="PTS SYSTEM MANNOSE-SPECIFIC EIIAB COMPONENT-RELATED"/>
    <property type="match status" value="1"/>
</dbReference>
<evidence type="ECO:0000256" key="1">
    <source>
        <dbReference type="ARBA" id="ARBA00022679"/>
    </source>
</evidence>
<comment type="caution">
    <text evidence="4">The sequence shown here is derived from an EMBL/GenBank/DDBJ whole genome shotgun (WGS) entry which is preliminary data.</text>
</comment>
<dbReference type="InterPro" id="IPR004701">
    <property type="entry name" value="PTS_EIIA_man-typ"/>
</dbReference>
<dbReference type="Pfam" id="PF03610">
    <property type="entry name" value="EIIA-man"/>
    <property type="match status" value="1"/>
</dbReference>
<dbReference type="OrthoDB" id="7065728at2"/>
<keyword evidence="1" id="KW-0808">Transferase</keyword>
<gene>
    <name evidence="4" type="ORF">SAJA_06395</name>
</gene>
<protein>
    <submittedName>
        <fullName evidence="4">PTS fructose transporter subunit IIA</fullName>
    </submittedName>
</protein>
<dbReference type="GO" id="GO:0009401">
    <property type="term" value="P:phosphoenolpyruvate-dependent sugar phosphotransferase system"/>
    <property type="evidence" value="ECO:0007669"/>
    <property type="project" value="InterPro"/>
</dbReference>
<dbReference type="Proteomes" id="UP000285310">
    <property type="component" value="Unassembled WGS sequence"/>
</dbReference>
<dbReference type="AlphaFoldDB" id="A0A423PV10"/>
<dbReference type="GO" id="GO:0016020">
    <property type="term" value="C:membrane"/>
    <property type="evidence" value="ECO:0007669"/>
    <property type="project" value="InterPro"/>
</dbReference>
<dbReference type="InParanoid" id="A0A423PV10"/>
<dbReference type="RefSeq" id="WP_123657809.1">
    <property type="nucleotide sequence ID" value="NZ_AYKG01000015.1"/>
</dbReference>
<dbReference type="GO" id="GO:0016740">
    <property type="term" value="F:transferase activity"/>
    <property type="evidence" value="ECO:0007669"/>
    <property type="project" value="UniProtKB-KW"/>
</dbReference>
<dbReference type="PROSITE" id="PS51096">
    <property type="entry name" value="PTS_EIIA_TYPE_4"/>
    <property type="match status" value="1"/>
</dbReference>
<feature type="signal peptide" evidence="2">
    <location>
        <begin position="1"/>
        <end position="20"/>
    </location>
</feature>
<accession>A0A423PV10</accession>
<sequence>MSPRLVLVAHAPLASALATAAKTILGPPMLSTVAIDFDHARAEGGAAREIVAALAPSAHANTLVLVDVAGASPCNSVLRAAGDRRDIEIVAGLSLAMLLRVYNYHDSDLATLATLAAEAGSRSTARLTPPA</sequence>
<evidence type="ECO:0000313" key="4">
    <source>
        <dbReference type="EMBL" id="ROO29391.1"/>
    </source>
</evidence>
<keyword evidence="5" id="KW-1185">Reference proteome</keyword>
<proteinExistence type="predicted"/>
<dbReference type="SUPFAM" id="SSF53062">
    <property type="entry name" value="PTS system fructose IIA component-like"/>
    <property type="match status" value="1"/>
</dbReference>
<organism evidence="4 5">
    <name type="scientific">Salinisphaera japonica YTM-1</name>
    <dbReference type="NCBI Taxonomy" id="1209778"/>
    <lineage>
        <taxon>Bacteria</taxon>
        <taxon>Pseudomonadati</taxon>
        <taxon>Pseudomonadota</taxon>
        <taxon>Gammaproteobacteria</taxon>
        <taxon>Salinisphaerales</taxon>
        <taxon>Salinisphaeraceae</taxon>
        <taxon>Salinisphaera</taxon>
    </lineage>
</organism>
<dbReference type="InterPro" id="IPR051471">
    <property type="entry name" value="Bacterial_PTS_sugar_comp"/>
</dbReference>
<evidence type="ECO:0000313" key="5">
    <source>
        <dbReference type="Proteomes" id="UP000285310"/>
    </source>
</evidence>
<dbReference type="EMBL" id="AYKG01000015">
    <property type="protein sequence ID" value="ROO29391.1"/>
    <property type="molecule type" value="Genomic_DNA"/>
</dbReference>
<dbReference type="PANTHER" id="PTHR33799">
    <property type="entry name" value="PTS PERMEASE-RELATED-RELATED"/>
    <property type="match status" value="1"/>
</dbReference>
<evidence type="ECO:0000256" key="2">
    <source>
        <dbReference type="SAM" id="SignalP"/>
    </source>
</evidence>
<evidence type="ECO:0000259" key="3">
    <source>
        <dbReference type="PROSITE" id="PS51096"/>
    </source>
</evidence>
<dbReference type="InterPro" id="IPR036662">
    <property type="entry name" value="PTS_EIIA_man-typ_sf"/>
</dbReference>